<reference evidence="1 2" key="1">
    <citation type="submission" date="2023-07" db="EMBL/GenBank/DDBJ databases">
        <title>Sequencing the genomes of 1000 actinobacteria strains.</title>
        <authorList>
            <person name="Klenk H.-P."/>
        </authorList>
    </citation>
    <scope>NUCLEOTIDE SEQUENCE [LARGE SCALE GENOMIC DNA]</scope>
    <source>
        <strain evidence="1 2">DSM 44709</strain>
    </source>
</reference>
<proteinExistence type="predicted"/>
<name>A0AAE3W1Z4_9ACTN</name>
<comment type="caution">
    <text evidence="1">The sequence shown here is derived from an EMBL/GenBank/DDBJ whole genome shotgun (WGS) entry which is preliminary data.</text>
</comment>
<organism evidence="1 2">
    <name type="scientific">Catenuloplanes indicus</name>
    <dbReference type="NCBI Taxonomy" id="137267"/>
    <lineage>
        <taxon>Bacteria</taxon>
        <taxon>Bacillati</taxon>
        <taxon>Actinomycetota</taxon>
        <taxon>Actinomycetes</taxon>
        <taxon>Micromonosporales</taxon>
        <taxon>Micromonosporaceae</taxon>
        <taxon>Catenuloplanes</taxon>
    </lineage>
</organism>
<sequence>MRTATLDQALERFIRQVGHWEAPRWAAHLDGTDGSRGDALHALVAWIADAAADAEGEPHRAVPRLPHDPALVDQLRVVIADLRAANPAEAVLAEAADRLSTLRQVF</sequence>
<accession>A0AAE3W1Z4</accession>
<dbReference type="Proteomes" id="UP001240236">
    <property type="component" value="Unassembled WGS sequence"/>
</dbReference>
<gene>
    <name evidence="1" type="ORF">J2S42_003669</name>
</gene>
<dbReference type="AlphaFoldDB" id="A0AAE3W1Z4"/>
<dbReference type="RefSeq" id="WP_370879202.1">
    <property type="nucleotide sequence ID" value="NZ_JAUSUZ010000001.1"/>
</dbReference>
<evidence type="ECO:0000313" key="1">
    <source>
        <dbReference type="EMBL" id="MDQ0367000.1"/>
    </source>
</evidence>
<keyword evidence="2" id="KW-1185">Reference proteome</keyword>
<evidence type="ECO:0000313" key="2">
    <source>
        <dbReference type="Proteomes" id="UP001240236"/>
    </source>
</evidence>
<dbReference type="EMBL" id="JAUSUZ010000001">
    <property type="protein sequence ID" value="MDQ0367000.1"/>
    <property type="molecule type" value="Genomic_DNA"/>
</dbReference>
<protein>
    <submittedName>
        <fullName evidence="1">Uncharacterized protein</fullName>
    </submittedName>
</protein>